<gene>
    <name evidence="2" type="ordered locus">VMUT_0148</name>
</gene>
<dbReference type="STRING" id="985053.VMUT_0148"/>
<keyword evidence="1" id="KW-0472">Membrane</keyword>
<dbReference type="KEGG" id="vmo:VMUT_0148"/>
<dbReference type="EMBL" id="CP002529">
    <property type="protein sequence ID" value="ADY00364.1"/>
    <property type="molecule type" value="Genomic_DNA"/>
</dbReference>
<feature type="transmembrane region" description="Helical" evidence="1">
    <location>
        <begin position="7"/>
        <end position="29"/>
    </location>
</feature>
<accession>F0QSU3</accession>
<evidence type="ECO:0000313" key="3">
    <source>
        <dbReference type="Proteomes" id="UP000007485"/>
    </source>
</evidence>
<dbReference type="AlphaFoldDB" id="F0QSU3"/>
<dbReference type="Proteomes" id="UP000007485">
    <property type="component" value="Chromosome"/>
</dbReference>
<feature type="transmembrane region" description="Helical" evidence="1">
    <location>
        <begin position="138"/>
        <end position="162"/>
    </location>
</feature>
<evidence type="ECO:0000313" key="2">
    <source>
        <dbReference type="EMBL" id="ADY00364.1"/>
    </source>
</evidence>
<keyword evidence="1" id="KW-0812">Transmembrane</keyword>
<keyword evidence="1" id="KW-1133">Transmembrane helix</keyword>
<reference evidence="2 3" key="1">
    <citation type="journal article" date="2011" name="J. Bacteriol.">
        <title>Complete genome sequence of 'Vulcanisaeta moutnovskia' strain 768-28, a novel member of the hyperthermophilic crenarchaeal genus vulcanisaeta.</title>
        <authorList>
            <person name="Gumerov V.M."/>
            <person name="Mardanov A.V."/>
            <person name="Beletsky A.V."/>
            <person name="Prokofeva M.I."/>
            <person name="Bonch-Osmolovskaya E.A."/>
            <person name="Ravin N.V."/>
            <person name="Skryabin K.G."/>
        </authorList>
    </citation>
    <scope>NUCLEOTIDE SEQUENCE [LARGE SCALE GENOMIC DNA]</scope>
    <source>
        <strain evidence="2 3">768-28</strain>
    </source>
</reference>
<evidence type="ECO:0000256" key="1">
    <source>
        <dbReference type="SAM" id="Phobius"/>
    </source>
</evidence>
<dbReference type="HOGENOM" id="CLU_1631748_0_0_2"/>
<dbReference type="eggNOG" id="arCOG07198">
    <property type="taxonomic scope" value="Archaea"/>
</dbReference>
<protein>
    <submittedName>
        <fullName evidence="2">Uncharacterized protein</fullName>
    </submittedName>
</protein>
<keyword evidence="3" id="KW-1185">Reference proteome</keyword>
<sequence>MKLMRKGLLITGAVIIILGVVIFFIGIYLSSGITSGIASLVTGIHNETMISPGSSIVVNTNETGAAVTVVYNDTLGKPLQVITSGPGQLEVESVEGQYVVIYVPEASPSTLSLVNNYSENAMVYYTYGAININTLMPLALSTIISIGLIIVGIILLILGAVLKSK</sequence>
<proteinExistence type="predicted"/>
<name>F0QSU3_VULM7</name>
<organism evidence="2 3">
    <name type="scientific">Vulcanisaeta moutnovskia (strain 768-28)</name>
    <dbReference type="NCBI Taxonomy" id="985053"/>
    <lineage>
        <taxon>Archaea</taxon>
        <taxon>Thermoproteota</taxon>
        <taxon>Thermoprotei</taxon>
        <taxon>Thermoproteales</taxon>
        <taxon>Thermoproteaceae</taxon>
        <taxon>Vulcanisaeta</taxon>
    </lineage>
</organism>